<keyword evidence="1" id="KW-0472">Membrane</keyword>
<accession>A0A1X7A0Y7</accession>
<dbReference type="RefSeq" id="WP_100148469.1">
    <property type="nucleotide sequence ID" value="NZ_FWFN01000008.1"/>
</dbReference>
<feature type="transmembrane region" description="Helical" evidence="1">
    <location>
        <begin position="238"/>
        <end position="259"/>
    </location>
</feature>
<keyword evidence="3" id="KW-1185">Reference proteome</keyword>
<evidence type="ECO:0000313" key="2">
    <source>
        <dbReference type="EMBL" id="SLN67503.1"/>
    </source>
</evidence>
<feature type="transmembrane region" description="Helical" evidence="1">
    <location>
        <begin position="289"/>
        <end position="305"/>
    </location>
</feature>
<dbReference type="AlphaFoldDB" id="A0A1X7A0Y7"/>
<sequence length="365" mass="38983">MTADITPEDLRAAIAAGHLTEAQAASLKALAETRAGLRTPEDEPFELFRGFSEIFVTVGLGILIAGGFGLALALSVPLVMALAIVAFYFLGRYFTLRRRMMLPSILLVTAFATALAAIVGSLMSVDNPFSSIYDLFGDARTSLTQHLVVCTVTAAGLIAWFRVFRVPFTMFLLGVTGAFAVLSIAGATGDIAGTENPFDLLEGSTVAWGTLVLGLAALAGGIWFDMRDPHRLGRMSSSGFWLHLVAAPALVNTVAQTFLTMGPGLGYVLMAIALALITLLAVVLDRRSFLTAGIGYLIFLLLYVTDRSGEGRSWVFVFLGTGVFLTLLGSFWIEARGQIMRALPNFPGKHRLPPYKTAIATPTPA</sequence>
<reference evidence="3" key="1">
    <citation type="submission" date="2017-03" db="EMBL/GenBank/DDBJ databases">
        <authorList>
            <person name="Rodrigo-Torres L."/>
            <person name="Arahal R.D."/>
            <person name="Lucena T."/>
        </authorList>
    </citation>
    <scope>NUCLEOTIDE SEQUENCE [LARGE SCALE GENOMIC DNA]</scope>
    <source>
        <strain evidence="3">CECT 7751</strain>
    </source>
</reference>
<keyword evidence="1" id="KW-1133">Transmembrane helix</keyword>
<dbReference type="Proteomes" id="UP000193963">
    <property type="component" value="Unassembled WGS sequence"/>
</dbReference>
<organism evidence="2 3">
    <name type="scientific">Pseudooceanicola marinus</name>
    <dbReference type="NCBI Taxonomy" id="396013"/>
    <lineage>
        <taxon>Bacteria</taxon>
        <taxon>Pseudomonadati</taxon>
        <taxon>Pseudomonadota</taxon>
        <taxon>Alphaproteobacteria</taxon>
        <taxon>Rhodobacterales</taxon>
        <taxon>Paracoccaceae</taxon>
        <taxon>Pseudooceanicola</taxon>
    </lineage>
</organism>
<feature type="transmembrane region" description="Helical" evidence="1">
    <location>
        <begin position="311"/>
        <end position="333"/>
    </location>
</feature>
<keyword evidence="1" id="KW-0812">Transmembrane</keyword>
<dbReference type="EMBL" id="FWFN01000008">
    <property type="protein sequence ID" value="SLN67503.1"/>
    <property type="molecule type" value="Genomic_DNA"/>
</dbReference>
<evidence type="ECO:0000313" key="3">
    <source>
        <dbReference type="Proteomes" id="UP000193963"/>
    </source>
</evidence>
<feature type="transmembrane region" description="Helical" evidence="1">
    <location>
        <begin position="143"/>
        <end position="161"/>
    </location>
</feature>
<feature type="transmembrane region" description="Helical" evidence="1">
    <location>
        <begin position="265"/>
        <end position="284"/>
    </location>
</feature>
<protein>
    <recommendedName>
        <fullName evidence="4">DUF2157 domain-containing protein</fullName>
    </recommendedName>
</protein>
<feature type="transmembrane region" description="Helical" evidence="1">
    <location>
        <begin position="102"/>
        <end position="123"/>
    </location>
</feature>
<gene>
    <name evidence="2" type="ORF">PSM7751_03496</name>
</gene>
<evidence type="ECO:0008006" key="4">
    <source>
        <dbReference type="Google" id="ProtNLM"/>
    </source>
</evidence>
<feature type="transmembrane region" description="Helical" evidence="1">
    <location>
        <begin position="168"/>
        <end position="186"/>
    </location>
</feature>
<feature type="transmembrane region" description="Helical" evidence="1">
    <location>
        <begin position="58"/>
        <end position="90"/>
    </location>
</feature>
<feature type="transmembrane region" description="Helical" evidence="1">
    <location>
        <begin position="206"/>
        <end position="226"/>
    </location>
</feature>
<proteinExistence type="predicted"/>
<name>A0A1X7A0Y7_9RHOB</name>
<evidence type="ECO:0000256" key="1">
    <source>
        <dbReference type="SAM" id="Phobius"/>
    </source>
</evidence>